<proteinExistence type="predicted"/>
<feature type="region of interest" description="Disordered" evidence="1">
    <location>
        <begin position="124"/>
        <end position="144"/>
    </location>
</feature>
<sequence>MQWPSRNVQMGGILHPAKANYSPETHQFLRVLMDESKLTMMQRKKFDYCLRNGEPLPLPTNRSCDSITPRKKPPKVLIRPGTSKRRSLDTIHKSGAYEREKFVPRGPKIDREKEKNRLQNKMAFGKEVEPKPSRKTKKPPETEETFNRFDQLVHEIKEREEWLKQMEELGVGKKHKLVIQQQIQARVREMEKLKIGDCNTLQ</sequence>
<gene>
    <name evidence="2" type="primary">AUGUSTUS-3.0.2_15994</name>
    <name evidence="2" type="ORF">TcasGA2_TC015994</name>
</gene>
<dbReference type="OrthoDB" id="10262032at2759"/>
<reference evidence="2 3" key="1">
    <citation type="journal article" date="2008" name="Nature">
        <title>The genome of the model beetle and pest Tribolium castaneum.</title>
        <authorList>
            <consortium name="Tribolium Genome Sequencing Consortium"/>
            <person name="Richards S."/>
            <person name="Gibbs R.A."/>
            <person name="Weinstock G.M."/>
            <person name="Brown S.J."/>
            <person name="Denell R."/>
            <person name="Beeman R.W."/>
            <person name="Gibbs R."/>
            <person name="Beeman R.W."/>
            <person name="Brown S.J."/>
            <person name="Bucher G."/>
            <person name="Friedrich M."/>
            <person name="Grimmelikhuijzen C.J."/>
            <person name="Klingler M."/>
            <person name="Lorenzen M."/>
            <person name="Richards S."/>
            <person name="Roth S."/>
            <person name="Schroder R."/>
            <person name="Tautz D."/>
            <person name="Zdobnov E.M."/>
            <person name="Muzny D."/>
            <person name="Gibbs R.A."/>
            <person name="Weinstock G.M."/>
            <person name="Attaway T."/>
            <person name="Bell S."/>
            <person name="Buhay C.J."/>
            <person name="Chandrabose M.N."/>
            <person name="Chavez D."/>
            <person name="Clerk-Blankenburg K.P."/>
            <person name="Cree A."/>
            <person name="Dao M."/>
            <person name="Davis C."/>
            <person name="Chacko J."/>
            <person name="Dinh H."/>
            <person name="Dugan-Rocha S."/>
            <person name="Fowler G."/>
            <person name="Garner T.T."/>
            <person name="Garnes J."/>
            <person name="Gnirke A."/>
            <person name="Hawes A."/>
            <person name="Hernandez J."/>
            <person name="Hines S."/>
            <person name="Holder M."/>
            <person name="Hume J."/>
            <person name="Jhangiani S.N."/>
            <person name="Joshi V."/>
            <person name="Khan Z.M."/>
            <person name="Jackson L."/>
            <person name="Kovar C."/>
            <person name="Kowis A."/>
            <person name="Lee S."/>
            <person name="Lewis L.R."/>
            <person name="Margolis J."/>
            <person name="Morgan M."/>
            <person name="Nazareth L.V."/>
            <person name="Nguyen N."/>
            <person name="Okwuonu G."/>
            <person name="Parker D."/>
            <person name="Richards S."/>
            <person name="Ruiz S.J."/>
            <person name="Santibanez J."/>
            <person name="Savard J."/>
            <person name="Scherer S.E."/>
            <person name="Schneider B."/>
            <person name="Sodergren E."/>
            <person name="Tautz D."/>
            <person name="Vattahil S."/>
            <person name="Villasana D."/>
            <person name="White C.S."/>
            <person name="Wright R."/>
            <person name="Park Y."/>
            <person name="Beeman R.W."/>
            <person name="Lord J."/>
            <person name="Oppert B."/>
            <person name="Lorenzen M."/>
            <person name="Brown S."/>
            <person name="Wang L."/>
            <person name="Savard J."/>
            <person name="Tautz D."/>
            <person name="Richards S."/>
            <person name="Weinstock G."/>
            <person name="Gibbs R.A."/>
            <person name="Liu Y."/>
            <person name="Worley K."/>
            <person name="Weinstock G."/>
            <person name="Elsik C.G."/>
            <person name="Reese J.T."/>
            <person name="Elhaik E."/>
            <person name="Landan G."/>
            <person name="Graur D."/>
            <person name="Arensburger P."/>
            <person name="Atkinson P."/>
            <person name="Beeman R.W."/>
            <person name="Beidler J."/>
            <person name="Brown S.J."/>
            <person name="Demuth J.P."/>
            <person name="Drury D.W."/>
            <person name="Du Y.Z."/>
            <person name="Fujiwara H."/>
            <person name="Lorenzen M."/>
            <person name="Maselli V."/>
            <person name="Osanai M."/>
            <person name="Park Y."/>
            <person name="Robertson H.M."/>
            <person name="Tu Z."/>
            <person name="Wang J.J."/>
            <person name="Wang S."/>
            <person name="Richards S."/>
            <person name="Song H."/>
            <person name="Zhang L."/>
            <person name="Sodergren E."/>
            <person name="Werner D."/>
            <person name="Stanke M."/>
            <person name="Morgenstern B."/>
            <person name="Solovyev V."/>
            <person name="Kosarev P."/>
            <person name="Brown G."/>
            <person name="Chen H.C."/>
            <person name="Ermolaeva O."/>
            <person name="Hlavina W."/>
            <person name="Kapustin Y."/>
            <person name="Kiryutin B."/>
            <person name="Kitts P."/>
            <person name="Maglott D."/>
            <person name="Pruitt K."/>
            <person name="Sapojnikov V."/>
            <person name="Souvorov A."/>
            <person name="Mackey A.J."/>
            <person name="Waterhouse R.M."/>
            <person name="Wyder S."/>
            <person name="Zdobnov E.M."/>
            <person name="Zdobnov E.M."/>
            <person name="Wyder S."/>
            <person name="Kriventseva E.V."/>
            <person name="Kadowaki T."/>
            <person name="Bork P."/>
            <person name="Aranda M."/>
            <person name="Bao R."/>
            <person name="Beermann A."/>
            <person name="Berns N."/>
            <person name="Bolognesi R."/>
            <person name="Bonneton F."/>
            <person name="Bopp D."/>
            <person name="Brown S.J."/>
            <person name="Bucher G."/>
            <person name="Butts T."/>
            <person name="Chaumot A."/>
            <person name="Denell R.E."/>
            <person name="Ferrier D.E."/>
            <person name="Friedrich M."/>
            <person name="Gordon C.M."/>
            <person name="Jindra M."/>
            <person name="Klingler M."/>
            <person name="Lan Q."/>
            <person name="Lattorff H.M."/>
            <person name="Laudet V."/>
            <person name="von Levetsow C."/>
            <person name="Liu Z."/>
            <person name="Lutz R."/>
            <person name="Lynch J.A."/>
            <person name="da Fonseca R.N."/>
            <person name="Posnien N."/>
            <person name="Reuter R."/>
            <person name="Roth S."/>
            <person name="Savard J."/>
            <person name="Schinko J.B."/>
            <person name="Schmitt C."/>
            <person name="Schoppmeier M."/>
            <person name="Schroder R."/>
            <person name="Shippy T.D."/>
            <person name="Simonnet F."/>
            <person name="Marques-Souza H."/>
            <person name="Tautz D."/>
            <person name="Tomoyasu Y."/>
            <person name="Trauner J."/>
            <person name="Van der Zee M."/>
            <person name="Vervoort M."/>
            <person name="Wittkopp N."/>
            <person name="Wimmer E.A."/>
            <person name="Yang X."/>
            <person name="Jones A.K."/>
            <person name="Sattelle D.B."/>
            <person name="Ebert P.R."/>
            <person name="Nelson D."/>
            <person name="Scott J.G."/>
            <person name="Beeman R.W."/>
            <person name="Muthukrishnan S."/>
            <person name="Kramer K.J."/>
            <person name="Arakane Y."/>
            <person name="Beeman R.W."/>
            <person name="Zhu Q."/>
            <person name="Hogenkamp D."/>
            <person name="Dixit R."/>
            <person name="Oppert B."/>
            <person name="Jiang H."/>
            <person name="Zou Z."/>
            <person name="Marshall J."/>
            <person name="Elpidina E."/>
            <person name="Vinokurov K."/>
            <person name="Oppert C."/>
            <person name="Zou Z."/>
            <person name="Evans J."/>
            <person name="Lu Z."/>
            <person name="Zhao P."/>
            <person name="Sumathipala N."/>
            <person name="Altincicek B."/>
            <person name="Vilcinskas A."/>
            <person name="Williams M."/>
            <person name="Hultmark D."/>
            <person name="Hetru C."/>
            <person name="Jiang H."/>
            <person name="Grimmelikhuijzen C.J."/>
            <person name="Hauser F."/>
            <person name="Cazzamali G."/>
            <person name="Williamson M."/>
            <person name="Park Y."/>
            <person name="Li B."/>
            <person name="Tanaka Y."/>
            <person name="Predel R."/>
            <person name="Neupert S."/>
            <person name="Schachtner J."/>
            <person name="Verleyen P."/>
            <person name="Raible F."/>
            <person name="Bork P."/>
            <person name="Friedrich M."/>
            <person name="Walden K.K."/>
            <person name="Robertson H.M."/>
            <person name="Angeli S."/>
            <person name="Foret S."/>
            <person name="Bucher G."/>
            <person name="Schuetz S."/>
            <person name="Maleszka R."/>
            <person name="Wimmer E.A."/>
            <person name="Beeman R.W."/>
            <person name="Lorenzen M."/>
            <person name="Tomoyasu Y."/>
            <person name="Miller S.C."/>
            <person name="Grossmann D."/>
            <person name="Bucher G."/>
        </authorList>
    </citation>
    <scope>NUCLEOTIDE SEQUENCE [LARGE SCALE GENOMIC DNA]</scope>
    <source>
        <strain evidence="2 3">Georgia GA2</strain>
    </source>
</reference>
<dbReference type="PANTHER" id="PTHR28348">
    <property type="entry name" value="UPF0193 PROTEIN EVG1"/>
    <property type="match status" value="1"/>
</dbReference>
<dbReference type="Proteomes" id="UP000007266">
    <property type="component" value="Linkage group 8"/>
</dbReference>
<protein>
    <submittedName>
        <fullName evidence="2">UPF0193 protein EVG1 homolog-like Protein</fullName>
    </submittedName>
</protein>
<evidence type="ECO:0000313" key="3">
    <source>
        <dbReference type="Proteomes" id="UP000007266"/>
    </source>
</evidence>
<dbReference type="OMA" id="MMAYGKD"/>
<name>D6WYC8_TRICA</name>
<evidence type="ECO:0000313" key="2">
    <source>
        <dbReference type="EMBL" id="EFA09132.2"/>
    </source>
</evidence>
<evidence type="ECO:0000256" key="1">
    <source>
        <dbReference type="SAM" id="MobiDB-lite"/>
    </source>
</evidence>
<dbReference type="InParanoid" id="D6WYC8"/>
<dbReference type="PANTHER" id="PTHR28348:SF1">
    <property type="entry name" value="UPF0193 PROTEIN EVG1"/>
    <property type="match status" value="1"/>
</dbReference>
<dbReference type="InterPro" id="IPR007914">
    <property type="entry name" value="UPF0193"/>
</dbReference>
<dbReference type="FunCoup" id="D6WYC8">
    <property type="interactions" value="2"/>
</dbReference>
<dbReference type="EMBL" id="KQ971356">
    <property type="protein sequence ID" value="EFA09132.2"/>
    <property type="molecule type" value="Genomic_DNA"/>
</dbReference>
<accession>D6WYC8</accession>
<dbReference type="HOGENOM" id="CLU_081328_1_0_1"/>
<reference evidence="2 3" key="2">
    <citation type="journal article" date="2010" name="Nucleic Acids Res.">
        <title>BeetleBase in 2010: revisions to provide comprehensive genomic information for Tribolium castaneum.</title>
        <authorList>
            <person name="Kim H.S."/>
            <person name="Murphy T."/>
            <person name="Xia J."/>
            <person name="Caragea D."/>
            <person name="Park Y."/>
            <person name="Beeman R.W."/>
            <person name="Lorenzen M.D."/>
            <person name="Butcher S."/>
            <person name="Manak J.R."/>
            <person name="Brown S.J."/>
        </authorList>
    </citation>
    <scope>GENOME REANNOTATION</scope>
    <source>
        <strain evidence="2 3">Georgia GA2</strain>
    </source>
</reference>
<dbReference type="Pfam" id="PF05250">
    <property type="entry name" value="UPF0193"/>
    <property type="match status" value="1"/>
</dbReference>
<dbReference type="eggNOG" id="ENOG502S8IZ">
    <property type="taxonomic scope" value="Eukaryota"/>
</dbReference>
<dbReference type="KEGG" id="tca:656635"/>
<dbReference type="STRING" id="7070.D6WYC8"/>
<keyword evidence="3" id="KW-1185">Reference proteome</keyword>
<feature type="region of interest" description="Disordered" evidence="1">
    <location>
        <begin position="60"/>
        <end position="88"/>
    </location>
</feature>
<organism evidence="2 3">
    <name type="scientific">Tribolium castaneum</name>
    <name type="common">Red flour beetle</name>
    <dbReference type="NCBI Taxonomy" id="7070"/>
    <lineage>
        <taxon>Eukaryota</taxon>
        <taxon>Metazoa</taxon>
        <taxon>Ecdysozoa</taxon>
        <taxon>Arthropoda</taxon>
        <taxon>Hexapoda</taxon>
        <taxon>Insecta</taxon>
        <taxon>Pterygota</taxon>
        <taxon>Neoptera</taxon>
        <taxon>Endopterygota</taxon>
        <taxon>Coleoptera</taxon>
        <taxon>Polyphaga</taxon>
        <taxon>Cucujiformia</taxon>
        <taxon>Tenebrionidae</taxon>
        <taxon>Tenebrionidae incertae sedis</taxon>
        <taxon>Tribolium</taxon>
    </lineage>
</organism>
<dbReference type="AlphaFoldDB" id="D6WYC8"/>